<dbReference type="EMBL" id="GBXM01054132">
    <property type="protein sequence ID" value="JAH54445.1"/>
    <property type="molecule type" value="Transcribed_RNA"/>
</dbReference>
<sequence>MFFPPTAGFPQQADFEDAQKSPVCLLHSGKHLQIPAHIPDQKAPRGEATEH</sequence>
<evidence type="ECO:0000313" key="1">
    <source>
        <dbReference type="EMBL" id="JAH54445.1"/>
    </source>
</evidence>
<reference evidence="1" key="1">
    <citation type="submission" date="2014-11" db="EMBL/GenBank/DDBJ databases">
        <authorList>
            <person name="Amaro Gonzalez C."/>
        </authorList>
    </citation>
    <scope>NUCLEOTIDE SEQUENCE</scope>
</reference>
<accession>A0A0E9TNJ4</accession>
<dbReference type="AlphaFoldDB" id="A0A0E9TNJ4"/>
<organism evidence="1">
    <name type="scientific">Anguilla anguilla</name>
    <name type="common">European freshwater eel</name>
    <name type="synonym">Muraena anguilla</name>
    <dbReference type="NCBI Taxonomy" id="7936"/>
    <lineage>
        <taxon>Eukaryota</taxon>
        <taxon>Metazoa</taxon>
        <taxon>Chordata</taxon>
        <taxon>Craniata</taxon>
        <taxon>Vertebrata</taxon>
        <taxon>Euteleostomi</taxon>
        <taxon>Actinopterygii</taxon>
        <taxon>Neopterygii</taxon>
        <taxon>Teleostei</taxon>
        <taxon>Anguilliformes</taxon>
        <taxon>Anguillidae</taxon>
        <taxon>Anguilla</taxon>
    </lineage>
</organism>
<proteinExistence type="predicted"/>
<name>A0A0E9TNJ4_ANGAN</name>
<protein>
    <submittedName>
        <fullName evidence="1">Uncharacterized protein</fullName>
    </submittedName>
</protein>
<reference evidence="1" key="2">
    <citation type="journal article" date="2015" name="Fish Shellfish Immunol.">
        <title>Early steps in the European eel (Anguilla anguilla)-Vibrio vulnificus interaction in the gills: Role of the RtxA13 toxin.</title>
        <authorList>
            <person name="Callol A."/>
            <person name="Pajuelo D."/>
            <person name="Ebbesson L."/>
            <person name="Teles M."/>
            <person name="MacKenzie S."/>
            <person name="Amaro C."/>
        </authorList>
    </citation>
    <scope>NUCLEOTIDE SEQUENCE</scope>
</reference>